<feature type="transmembrane region" description="Helical" evidence="2">
    <location>
        <begin position="115"/>
        <end position="132"/>
    </location>
</feature>
<dbReference type="EMBL" id="ML978739">
    <property type="protein sequence ID" value="KAF2084598.1"/>
    <property type="molecule type" value="Genomic_DNA"/>
</dbReference>
<dbReference type="Proteomes" id="UP000799776">
    <property type="component" value="Unassembled WGS sequence"/>
</dbReference>
<feature type="compositionally biased region" description="Basic and acidic residues" evidence="1">
    <location>
        <begin position="217"/>
        <end position="245"/>
    </location>
</feature>
<keyword evidence="2" id="KW-0812">Transmembrane</keyword>
<gene>
    <name evidence="3" type="ORF">K490DRAFT_59407</name>
</gene>
<keyword evidence="4" id="KW-1185">Reference proteome</keyword>
<feature type="transmembrane region" description="Helical" evidence="2">
    <location>
        <begin position="138"/>
        <end position="161"/>
    </location>
</feature>
<evidence type="ECO:0000313" key="4">
    <source>
        <dbReference type="Proteomes" id="UP000799776"/>
    </source>
</evidence>
<feature type="compositionally biased region" description="Low complexity" evidence="1">
    <location>
        <begin position="248"/>
        <end position="262"/>
    </location>
</feature>
<proteinExistence type="predicted"/>
<keyword evidence="2" id="KW-0472">Membrane</keyword>
<feature type="region of interest" description="Disordered" evidence="1">
    <location>
        <begin position="194"/>
        <end position="262"/>
    </location>
</feature>
<name>A0A9P4LX36_9PEZI</name>
<keyword evidence="2" id="KW-1133">Transmembrane helix</keyword>
<reference evidence="3" key="1">
    <citation type="journal article" date="2020" name="Stud. Mycol.">
        <title>101 Dothideomycetes genomes: a test case for predicting lifestyles and emergence of pathogens.</title>
        <authorList>
            <person name="Haridas S."/>
            <person name="Albert R."/>
            <person name="Binder M."/>
            <person name="Bloem J."/>
            <person name="Labutti K."/>
            <person name="Salamov A."/>
            <person name="Andreopoulos B."/>
            <person name="Baker S."/>
            <person name="Barry K."/>
            <person name="Bills G."/>
            <person name="Bluhm B."/>
            <person name="Cannon C."/>
            <person name="Castanera R."/>
            <person name="Culley D."/>
            <person name="Daum C."/>
            <person name="Ezra D."/>
            <person name="Gonzalez J."/>
            <person name="Henrissat B."/>
            <person name="Kuo A."/>
            <person name="Liang C."/>
            <person name="Lipzen A."/>
            <person name="Lutzoni F."/>
            <person name="Magnuson J."/>
            <person name="Mondo S."/>
            <person name="Nolan M."/>
            <person name="Ohm R."/>
            <person name="Pangilinan J."/>
            <person name="Park H.-J."/>
            <person name="Ramirez L."/>
            <person name="Alfaro M."/>
            <person name="Sun H."/>
            <person name="Tritt A."/>
            <person name="Yoshinaga Y."/>
            <person name="Zwiers L.-H."/>
            <person name="Turgeon B."/>
            <person name="Goodwin S."/>
            <person name="Spatafora J."/>
            <person name="Crous P."/>
            <person name="Grigoriev I."/>
        </authorList>
    </citation>
    <scope>NUCLEOTIDE SEQUENCE</scope>
    <source>
        <strain evidence="3">CBS 121410</strain>
    </source>
</reference>
<evidence type="ECO:0000256" key="2">
    <source>
        <dbReference type="SAM" id="Phobius"/>
    </source>
</evidence>
<evidence type="ECO:0000256" key="1">
    <source>
        <dbReference type="SAM" id="MobiDB-lite"/>
    </source>
</evidence>
<protein>
    <submittedName>
        <fullName evidence="3">Uncharacterized protein</fullName>
    </submittedName>
</protein>
<evidence type="ECO:0000313" key="3">
    <source>
        <dbReference type="EMBL" id="KAF2084598.1"/>
    </source>
</evidence>
<comment type="caution">
    <text evidence="3">The sequence shown here is derived from an EMBL/GenBank/DDBJ whole genome shotgun (WGS) entry which is preliminary data.</text>
</comment>
<dbReference type="AlphaFoldDB" id="A0A9P4LX36"/>
<sequence>MSLLSIQQIEAGITHFIDRTTYEQCHGNINDCLGINTPMDPIAAPVSTVVEAPVSSIIESVISSIFENPMSTVVETTVSTVIATPSSSIVSPANSTLPAAIPATESSTPSRLRSIGFYSLCAILWICFNVYMHPKIKVLILKLFVIAPILLGATLSLLPAYTDRWRRFFSSKALCLVRRVYGDVLEAWNDEHPPARREYASSGNSANAEDEYAAPDAEDKSSQVADDHGFKHASESSPAADDHTSKPASASSQTSTAQTSNQEELIARVMRVEEQQAQQNAQVVEMLHKIQAGQDVLARKVKENVCMMAQNVNDMRHEMSDLAANGSPMLKDIVRWVRTLDGHVQESSKQMKGVAERTRRIEKIVHEQLEIL</sequence>
<organism evidence="3 4">
    <name type="scientific">Saccharata proteae CBS 121410</name>
    <dbReference type="NCBI Taxonomy" id="1314787"/>
    <lineage>
        <taxon>Eukaryota</taxon>
        <taxon>Fungi</taxon>
        <taxon>Dikarya</taxon>
        <taxon>Ascomycota</taxon>
        <taxon>Pezizomycotina</taxon>
        <taxon>Dothideomycetes</taxon>
        <taxon>Dothideomycetes incertae sedis</taxon>
        <taxon>Botryosphaeriales</taxon>
        <taxon>Saccharataceae</taxon>
        <taxon>Saccharata</taxon>
    </lineage>
</organism>
<accession>A0A9P4LX36</accession>